<dbReference type="PANTHER" id="PTHR35867:SF1">
    <property type="entry name" value="PROTEIN RSEC"/>
    <property type="match status" value="1"/>
</dbReference>
<dbReference type="AlphaFoldDB" id="A0A839IKL4"/>
<evidence type="ECO:0000313" key="3">
    <source>
        <dbReference type="Proteomes" id="UP000565262"/>
    </source>
</evidence>
<sequence>MLEEQALVVAVDDDGVRVETCRQSACQSCSAKSHCGHSLLGKISKGQIQQFYVRTDFELKPGDQVVLGLGEQAFLKGSALVYLMPLLVMMLMAVIGEQWFGSNSLMSFFLAATGLLSGFLLVRWYSRKNQFNPDYQPVVLRKFPSAGSYEVITRSSAE</sequence>
<dbReference type="PIRSF" id="PIRSF004923">
    <property type="entry name" value="RseC"/>
    <property type="match status" value="1"/>
</dbReference>
<gene>
    <name evidence="2" type="ORF">H4O21_02255</name>
</gene>
<comment type="caution">
    <text evidence="2">The sequence shown here is derived from an EMBL/GenBank/DDBJ whole genome shotgun (WGS) entry which is preliminary data.</text>
</comment>
<dbReference type="InterPro" id="IPR026268">
    <property type="entry name" value="RseC"/>
</dbReference>
<organism evidence="2 3">
    <name type="scientific">Oceanospirillum sediminis</name>
    <dbReference type="NCBI Taxonomy" id="2760088"/>
    <lineage>
        <taxon>Bacteria</taxon>
        <taxon>Pseudomonadati</taxon>
        <taxon>Pseudomonadota</taxon>
        <taxon>Gammaproteobacteria</taxon>
        <taxon>Oceanospirillales</taxon>
        <taxon>Oceanospirillaceae</taxon>
        <taxon>Oceanospirillum</taxon>
    </lineage>
</organism>
<keyword evidence="3" id="KW-1185">Reference proteome</keyword>
<dbReference type="EMBL" id="JACJFM010000002">
    <property type="protein sequence ID" value="MBB1485431.1"/>
    <property type="molecule type" value="Genomic_DNA"/>
</dbReference>
<protein>
    <submittedName>
        <fullName evidence="2">SoxR reducing system RseC family protein</fullName>
    </submittedName>
</protein>
<name>A0A839IKL4_9GAMM</name>
<dbReference type="PANTHER" id="PTHR35867">
    <property type="entry name" value="PROTEIN RSEC"/>
    <property type="match status" value="1"/>
</dbReference>
<accession>A0A839IKL4</accession>
<evidence type="ECO:0000256" key="1">
    <source>
        <dbReference type="SAM" id="Phobius"/>
    </source>
</evidence>
<dbReference type="Proteomes" id="UP000565262">
    <property type="component" value="Unassembled WGS sequence"/>
</dbReference>
<proteinExistence type="predicted"/>
<evidence type="ECO:0000313" key="2">
    <source>
        <dbReference type="EMBL" id="MBB1485431.1"/>
    </source>
</evidence>
<feature type="transmembrane region" description="Helical" evidence="1">
    <location>
        <begin position="79"/>
        <end position="100"/>
    </location>
</feature>
<dbReference type="RefSeq" id="WP_182807212.1">
    <property type="nucleotide sequence ID" value="NZ_JACJFM010000002.1"/>
</dbReference>
<dbReference type="Pfam" id="PF04246">
    <property type="entry name" value="RseC_MucC"/>
    <property type="match status" value="1"/>
</dbReference>
<feature type="transmembrane region" description="Helical" evidence="1">
    <location>
        <begin position="106"/>
        <end position="125"/>
    </location>
</feature>
<reference evidence="2 3" key="1">
    <citation type="submission" date="2020-08" db="EMBL/GenBank/DDBJ databases">
        <title>Oceanospirillum sp. nov. isolated from marine sediment.</title>
        <authorList>
            <person name="Ji X."/>
        </authorList>
    </citation>
    <scope>NUCLEOTIDE SEQUENCE [LARGE SCALE GENOMIC DNA]</scope>
    <source>
        <strain evidence="2 3">D5</strain>
    </source>
</reference>
<dbReference type="InterPro" id="IPR007359">
    <property type="entry name" value="SigmaE_reg_RseC_MucC"/>
</dbReference>
<keyword evidence="1" id="KW-0812">Transmembrane</keyword>
<keyword evidence="1" id="KW-1133">Transmembrane helix</keyword>
<keyword evidence="1" id="KW-0472">Membrane</keyword>